<evidence type="ECO:0000256" key="1">
    <source>
        <dbReference type="SAM" id="SignalP"/>
    </source>
</evidence>
<accession>A0A1I2N8W9</accession>
<dbReference type="OrthoDB" id="6120709at2"/>
<dbReference type="PROSITE" id="PS51257">
    <property type="entry name" value="PROKAR_LIPOPROTEIN"/>
    <property type="match status" value="1"/>
</dbReference>
<evidence type="ECO:0008006" key="4">
    <source>
        <dbReference type="Google" id="ProtNLM"/>
    </source>
</evidence>
<organism evidence="2 3">
    <name type="scientific">Neptunomonas qingdaonensis</name>
    <dbReference type="NCBI Taxonomy" id="1045558"/>
    <lineage>
        <taxon>Bacteria</taxon>
        <taxon>Pseudomonadati</taxon>
        <taxon>Pseudomonadota</taxon>
        <taxon>Gammaproteobacteria</taxon>
        <taxon>Oceanospirillales</taxon>
        <taxon>Oceanospirillaceae</taxon>
        <taxon>Neptunomonas</taxon>
    </lineage>
</organism>
<keyword evidence="3" id="KW-1185">Reference proteome</keyword>
<evidence type="ECO:0000313" key="2">
    <source>
        <dbReference type="EMBL" id="SFG00365.1"/>
    </source>
</evidence>
<protein>
    <recommendedName>
        <fullName evidence="4">Lipoprotein</fullName>
    </recommendedName>
</protein>
<feature type="signal peptide" evidence="1">
    <location>
        <begin position="1"/>
        <end position="27"/>
    </location>
</feature>
<reference evidence="3" key="1">
    <citation type="submission" date="2016-10" db="EMBL/GenBank/DDBJ databases">
        <authorList>
            <person name="Varghese N."/>
            <person name="Submissions S."/>
        </authorList>
    </citation>
    <scope>NUCLEOTIDE SEQUENCE [LARGE SCALE GENOMIC DNA]</scope>
    <source>
        <strain evidence="3">CGMCC 1.10971</strain>
    </source>
</reference>
<feature type="chain" id="PRO_5011532381" description="Lipoprotein" evidence="1">
    <location>
        <begin position="28"/>
        <end position="161"/>
    </location>
</feature>
<sequence length="161" mass="17682">MQFIKRSSLLITLALLAACSSDKIVQAPPAPAPVYVPPPLIALELAEPKSEKHRGRAGAYIHFSNISSGTYQYVLFRTTAFDKNGKVIRAKKSRDENAYLRVAGPIYPGEYSKGHSWKNTWSKKGVKCIDIDQIEIVFSDGSVEVAQGDTLTKHTTGSCVR</sequence>
<evidence type="ECO:0000313" key="3">
    <source>
        <dbReference type="Proteomes" id="UP000198623"/>
    </source>
</evidence>
<dbReference type="AlphaFoldDB" id="A0A1I2N8W9"/>
<dbReference type="Proteomes" id="UP000198623">
    <property type="component" value="Unassembled WGS sequence"/>
</dbReference>
<name>A0A1I2N8W9_9GAMM</name>
<proteinExistence type="predicted"/>
<gene>
    <name evidence="2" type="ORF">SAMN05216175_102375</name>
</gene>
<dbReference type="RefSeq" id="WP_090725113.1">
    <property type="nucleotide sequence ID" value="NZ_FOOU01000002.1"/>
</dbReference>
<dbReference type="EMBL" id="FOOU01000002">
    <property type="protein sequence ID" value="SFG00365.1"/>
    <property type="molecule type" value="Genomic_DNA"/>
</dbReference>
<keyword evidence="1" id="KW-0732">Signal</keyword>